<keyword evidence="3" id="KW-1185">Reference proteome</keyword>
<name>A0A4C1VYS2_EUMVA</name>
<accession>A0A4C1VYS2</accession>
<proteinExistence type="predicted"/>
<evidence type="ECO:0000313" key="2">
    <source>
        <dbReference type="EMBL" id="GBP42965.1"/>
    </source>
</evidence>
<dbReference type="Proteomes" id="UP000299102">
    <property type="component" value="Unassembled WGS sequence"/>
</dbReference>
<dbReference type="AlphaFoldDB" id="A0A4C1VYS2"/>
<protein>
    <submittedName>
        <fullName evidence="2">Uncharacterized protein</fullName>
    </submittedName>
</protein>
<gene>
    <name evidence="2" type="ORF">EVAR_96462_1</name>
</gene>
<feature type="compositionally biased region" description="Basic residues" evidence="1">
    <location>
        <begin position="41"/>
        <end position="52"/>
    </location>
</feature>
<organism evidence="2 3">
    <name type="scientific">Eumeta variegata</name>
    <name type="common">Bagworm moth</name>
    <name type="synonym">Eumeta japonica</name>
    <dbReference type="NCBI Taxonomy" id="151549"/>
    <lineage>
        <taxon>Eukaryota</taxon>
        <taxon>Metazoa</taxon>
        <taxon>Ecdysozoa</taxon>
        <taxon>Arthropoda</taxon>
        <taxon>Hexapoda</taxon>
        <taxon>Insecta</taxon>
        <taxon>Pterygota</taxon>
        <taxon>Neoptera</taxon>
        <taxon>Endopterygota</taxon>
        <taxon>Lepidoptera</taxon>
        <taxon>Glossata</taxon>
        <taxon>Ditrysia</taxon>
        <taxon>Tineoidea</taxon>
        <taxon>Psychidae</taxon>
        <taxon>Oiketicinae</taxon>
        <taxon>Eumeta</taxon>
    </lineage>
</organism>
<reference evidence="2 3" key="1">
    <citation type="journal article" date="2019" name="Commun. Biol.">
        <title>The bagworm genome reveals a unique fibroin gene that provides high tensile strength.</title>
        <authorList>
            <person name="Kono N."/>
            <person name="Nakamura H."/>
            <person name="Ohtoshi R."/>
            <person name="Tomita M."/>
            <person name="Numata K."/>
            <person name="Arakawa K."/>
        </authorList>
    </citation>
    <scope>NUCLEOTIDE SEQUENCE [LARGE SCALE GENOMIC DNA]</scope>
</reference>
<evidence type="ECO:0000256" key="1">
    <source>
        <dbReference type="SAM" id="MobiDB-lite"/>
    </source>
</evidence>
<comment type="caution">
    <text evidence="2">The sequence shown here is derived from an EMBL/GenBank/DDBJ whole genome shotgun (WGS) entry which is preliminary data.</text>
</comment>
<sequence length="84" mass="9167">MTSRSRHIANQNMIPGAGLEKCKRKCDTTRLSDSFWPMSTKNRRRVDRKRPRPSVVDGGVHVTTASAARAPVPPPIAKGSGEIA</sequence>
<dbReference type="EMBL" id="BGZK01000427">
    <property type="protein sequence ID" value="GBP42965.1"/>
    <property type="molecule type" value="Genomic_DNA"/>
</dbReference>
<feature type="region of interest" description="Disordered" evidence="1">
    <location>
        <begin position="41"/>
        <end position="84"/>
    </location>
</feature>
<evidence type="ECO:0000313" key="3">
    <source>
        <dbReference type="Proteomes" id="UP000299102"/>
    </source>
</evidence>